<sequence>MRTGGENCRHRRAVHARRAGLQNRCSPHLTRRAVMKIVIVGASGAIGRAVAELLGARHEIVPVGRSSGAHHADITDPASIAAALESIGRFDAIVVAAGDPHFGPLTDTSPAQFAAGLGGKLLGQINVALAALPWLADGGSITLTSGCLSEQPVRGGSNASVSNAGIDAFARSAAVDLPRGLRINAVSPTVLTESLPKYGDYLPGFDDAPAAKVARAYRRSIEAGETGQVYRVWS</sequence>
<dbReference type="NCBIfam" id="NF005754">
    <property type="entry name" value="PRK07578.1"/>
    <property type="match status" value="1"/>
</dbReference>
<evidence type="ECO:0000256" key="2">
    <source>
        <dbReference type="ARBA" id="ARBA00023002"/>
    </source>
</evidence>
<evidence type="ECO:0000313" key="4">
    <source>
        <dbReference type="RefSeq" id="WP_342668735.1"/>
    </source>
</evidence>
<dbReference type="Proteomes" id="UP000675920">
    <property type="component" value="Unplaced"/>
</dbReference>
<dbReference type="PANTHER" id="PTHR43477:SF1">
    <property type="entry name" value="DIHYDROANTICAPSIN 7-DEHYDROGENASE"/>
    <property type="match status" value="1"/>
</dbReference>
<dbReference type="CDD" id="cd11731">
    <property type="entry name" value="Lin1944_like_SDR_c"/>
    <property type="match status" value="1"/>
</dbReference>
<organism evidence="3 4">
    <name type="scientific">Derxia gummosa DSM 723</name>
    <dbReference type="NCBI Taxonomy" id="1121388"/>
    <lineage>
        <taxon>Bacteria</taxon>
        <taxon>Pseudomonadati</taxon>
        <taxon>Pseudomonadota</taxon>
        <taxon>Betaproteobacteria</taxon>
        <taxon>Burkholderiales</taxon>
        <taxon>Alcaligenaceae</taxon>
        <taxon>Derxia</taxon>
    </lineage>
</organism>
<keyword evidence="2" id="KW-0560">Oxidoreductase</keyword>
<protein>
    <submittedName>
        <fullName evidence="4">Short chain dehydrogenase</fullName>
    </submittedName>
</protein>
<evidence type="ECO:0000256" key="1">
    <source>
        <dbReference type="ARBA" id="ARBA00006484"/>
    </source>
</evidence>
<dbReference type="Gene3D" id="3.40.50.720">
    <property type="entry name" value="NAD(P)-binding Rossmann-like Domain"/>
    <property type="match status" value="1"/>
</dbReference>
<dbReference type="PRINTS" id="PR00081">
    <property type="entry name" value="GDHRDH"/>
</dbReference>
<dbReference type="RefSeq" id="WP_342668735.1">
    <property type="nucleotide sequence ID" value="NZ_AXWS01000015.1"/>
</dbReference>
<keyword evidence="3" id="KW-1185">Reference proteome</keyword>
<dbReference type="PANTHER" id="PTHR43477">
    <property type="entry name" value="DIHYDROANTICAPSIN 7-DEHYDROGENASE"/>
    <property type="match status" value="1"/>
</dbReference>
<name>A0ABD8GFQ1_9BURK</name>
<dbReference type="SUPFAM" id="SSF51735">
    <property type="entry name" value="NAD(P)-binding Rossmann-fold domains"/>
    <property type="match status" value="1"/>
</dbReference>
<dbReference type="AlphaFoldDB" id="A0ABD8GFQ1"/>
<dbReference type="InterPro" id="IPR036291">
    <property type="entry name" value="NAD(P)-bd_dom_sf"/>
</dbReference>
<comment type="similarity">
    <text evidence="1">Belongs to the short-chain dehydrogenases/reductases (SDR) family.</text>
</comment>
<proteinExistence type="inferred from homology"/>
<accession>A0ABD8GFQ1</accession>
<dbReference type="InterPro" id="IPR002347">
    <property type="entry name" value="SDR_fam"/>
</dbReference>
<evidence type="ECO:0000313" key="3">
    <source>
        <dbReference type="Proteomes" id="UP000675920"/>
    </source>
</evidence>
<dbReference type="GO" id="GO:0016491">
    <property type="term" value="F:oxidoreductase activity"/>
    <property type="evidence" value="ECO:0007669"/>
    <property type="project" value="UniProtKB-KW"/>
</dbReference>
<reference evidence="4" key="1">
    <citation type="submission" date="2025-08" db="UniProtKB">
        <authorList>
            <consortium name="RefSeq"/>
        </authorList>
    </citation>
    <scope>IDENTIFICATION</scope>
</reference>
<dbReference type="InterPro" id="IPR051122">
    <property type="entry name" value="SDR_DHRS6-like"/>
</dbReference>
<dbReference type="Pfam" id="PF13561">
    <property type="entry name" value="adh_short_C2"/>
    <property type="match status" value="1"/>
</dbReference>